<name>A0A5C3MJQ2_9AGAM</name>
<evidence type="ECO:0000313" key="2">
    <source>
        <dbReference type="Proteomes" id="UP000305948"/>
    </source>
</evidence>
<evidence type="ECO:0000313" key="1">
    <source>
        <dbReference type="EMBL" id="TFK45524.1"/>
    </source>
</evidence>
<dbReference type="Proteomes" id="UP000305948">
    <property type="component" value="Unassembled WGS sequence"/>
</dbReference>
<dbReference type="OrthoDB" id="3236378at2759"/>
<reference evidence="1 2" key="1">
    <citation type="journal article" date="2019" name="Nat. Ecol. Evol.">
        <title>Megaphylogeny resolves global patterns of mushroom evolution.</title>
        <authorList>
            <person name="Varga T."/>
            <person name="Krizsan K."/>
            <person name="Foldi C."/>
            <person name="Dima B."/>
            <person name="Sanchez-Garcia M."/>
            <person name="Sanchez-Ramirez S."/>
            <person name="Szollosi G.J."/>
            <person name="Szarkandi J.G."/>
            <person name="Papp V."/>
            <person name="Albert L."/>
            <person name="Andreopoulos W."/>
            <person name="Angelini C."/>
            <person name="Antonin V."/>
            <person name="Barry K.W."/>
            <person name="Bougher N.L."/>
            <person name="Buchanan P."/>
            <person name="Buyck B."/>
            <person name="Bense V."/>
            <person name="Catcheside P."/>
            <person name="Chovatia M."/>
            <person name="Cooper J."/>
            <person name="Damon W."/>
            <person name="Desjardin D."/>
            <person name="Finy P."/>
            <person name="Geml J."/>
            <person name="Haridas S."/>
            <person name="Hughes K."/>
            <person name="Justo A."/>
            <person name="Karasinski D."/>
            <person name="Kautmanova I."/>
            <person name="Kiss B."/>
            <person name="Kocsube S."/>
            <person name="Kotiranta H."/>
            <person name="LaButti K.M."/>
            <person name="Lechner B.E."/>
            <person name="Liimatainen K."/>
            <person name="Lipzen A."/>
            <person name="Lukacs Z."/>
            <person name="Mihaltcheva S."/>
            <person name="Morgado L.N."/>
            <person name="Niskanen T."/>
            <person name="Noordeloos M.E."/>
            <person name="Ohm R.A."/>
            <person name="Ortiz-Santana B."/>
            <person name="Ovrebo C."/>
            <person name="Racz N."/>
            <person name="Riley R."/>
            <person name="Savchenko A."/>
            <person name="Shiryaev A."/>
            <person name="Soop K."/>
            <person name="Spirin V."/>
            <person name="Szebenyi C."/>
            <person name="Tomsovsky M."/>
            <person name="Tulloss R.E."/>
            <person name="Uehling J."/>
            <person name="Grigoriev I.V."/>
            <person name="Vagvolgyi C."/>
            <person name="Papp T."/>
            <person name="Martin F.M."/>
            <person name="Miettinen O."/>
            <person name="Hibbett D.S."/>
            <person name="Nagy L.G."/>
        </authorList>
    </citation>
    <scope>NUCLEOTIDE SEQUENCE [LARGE SCALE GENOMIC DNA]</scope>
    <source>
        <strain evidence="1 2">OMC1185</strain>
    </source>
</reference>
<dbReference type="EMBL" id="ML213541">
    <property type="protein sequence ID" value="TFK45524.1"/>
    <property type="molecule type" value="Genomic_DNA"/>
</dbReference>
<sequence>MFLKLRNKLQKRVKLLFKKNKRDFELVPPAQIRASLLSGFDSPKTELTLSLANRIPHDVLDMIFEEATFVPGALETFTFVPKFSKENEYHRLKESRAAARSLTLVCSRWYYAGRPYLYRVVVLDGAESVRLLASAVRGGEGGDPSHDDLSTRRLDLYLESSEELFDSLAAILLRMPKLVIFRWRHPIGAAPLSYEESVTRPHNILHLLKFLEGDSLKVLNCVDGLPRLSTRETRDILKSWPHLETLSMSIWGGGADGTYLVLPRLRSVDISRMLEIPFRPAETMASLAQVVDTVGGWDATGPLTFGYERFRQWFCHQFNRLDSFVLKVDPGANPYSIRHYVENVTRQLSDLVNFTLILDDWDQLPKDLCVYNAAFLGLGLQDPRLPRHAPQSDRDQHYRHFFETLSGIVVHPEFQAVYFLDDALYHHSEWQKHKSWHSVARLLINFQWEILARDSTTLVPFPPDLPELPSTSVRIKRTITMRQSLPAPWTWIDELVDGETF</sequence>
<accession>A0A5C3MJQ2</accession>
<protein>
    <submittedName>
        <fullName evidence="1">Uncharacterized protein</fullName>
    </submittedName>
</protein>
<proteinExistence type="predicted"/>
<gene>
    <name evidence="1" type="ORF">OE88DRAFT_1729629</name>
</gene>
<keyword evidence="2" id="KW-1185">Reference proteome</keyword>
<dbReference type="AlphaFoldDB" id="A0A5C3MJQ2"/>
<organism evidence="1 2">
    <name type="scientific">Heliocybe sulcata</name>
    <dbReference type="NCBI Taxonomy" id="5364"/>
    <lineage>
        <taxon>Eukaryota</taxon>
        <taxon>Fungi</taxon>
        <taxon>Dikarya</taxon>
        <taxon>Basidiomycota</taxon>
        <taxon>Agaricomycotina</taxon>
        <taxon>Agaricomycetes</taxon>
        <taxon>Gloeophyllales</taxon>
        <taxon>Gloeophyllaceae</taxon>
        <taxon>Heliocybe</taxon>
    </lineage>
</organism>